<evidence type="ECO:0000256" key="1">
    <source>
        <dbReference type="ARBA" id="ARBA00022737"/>
    </source>
</evidence>
<gene>
    <name evidence="2" type="ORF">BRPE64_CCDS03550</name>
</gene>
<name>R4WP54_9BURK</name>
<dbReference type="Pfam" id="PF02493">
    <property type="entry name" value="MORN"/>
    <property type="match status" value="1"/>
</dbReference>
<dbReference type="SUPFAM" id="SSF82185">
    <property type="entry name" value="Histone H3 K4-specific methyltransferase SET7/9 N-terminal domain"/>
    <property type="match status" value="1"/>
</dbReference>
<sequence>MTIAISCLAWSWASARAENLVRADGGRYQGQVVDGKAEGQGTETRPDGTILKGRFVKDAFVEGTMRTGGWVVPFSNCHSPPLADTAAPAKK</sequence>
<dbReference type="KEGG" id="buo:BRPE64_CCDS03550"/>
<proteinExistence type="predicted"/>
<evidence type="ECO:0000313" key="2">
    <source>
        <dbReference type="EMBL" id="BAN26438.1"/>
    </source>
</evidence>
<reference evidence="2 3" key="2">
    <citation type="journal article" date="2018" name="Int. J. Syst. Evol. Microbiol.">
        <title>Burkholderia insecticola sp. nov., a gut symbiotic bacterium of the bean bug Riptortus pedestris.</title>
        <authorList>
            <person name="Takeshita K."/>
            <person name="Tamaki H."/>
            <person name="Ohbayashi T."/>
            <person name="Meng X.-Y."/>
            <person name="Sone T."/>
            <person name="Mitani Y."/>
            <person name="Peeters C."/>
            <person name="Kikuchi Y."/>
            <person name="Vandamme P."/>
        </authorList>
    </citation>
    <scope>NUCLEOTIDE SEQUENCE [LARGE SCALE GENOMIC DNA]</scope>
    <source>
        <strain evidence="2">RPE64</strain>
    </source>
</reference>
<dbReference type="STRING" id="758793.BRPE64_CCDS03550"/>
<dbReference type="HOGENOM" id="CLU_2421275_0_0_4"/>
<keyword evidence="3" id="KW-1185">Reference proteome</keyword>
<dbReference type="AlphaFoldDB" id="R4WP54"/>
<organism evidence="2 3">
    <name type="scientific">Caballeronia insecticola</name>
    <dbReference type="NCBI Taxonomy" id="758793"/>
    <lineage>
        <taxon>Bacteria</taxon>
        <taxon>Pseudomonadati</taxon>
        <taxon>Pseudomonadota</taxon>
        <taxon>Betaproteobacteria</taxon>
        <taxon>Burkholderiales</taxon>
        <taxon>Burkholderiaceae</taxon>
        <taxon>Caballeronia</taxon>
    </lineage>
</organism>
<accession>R4WP54</accession>
<keyword evidence="1" id="KW-0677">Repeat</keyword>
<dbReference type="InterPro" id="IPR003409">
    <property type="entry name" value="MORN"/>
</dbReference>
<evidence type="ECO:0000313" key="3">
    <source>
        <dbReference type="Proteomes" id="UP000013966"/>
    </source>
</evidence>
<dbReference type="Proteomes" id="UP000013966">
    <property type="component" value="Chromosome 3"/>
</dbReference>
<dbReference type="EMBL" id="AP013060">
    <property type="protein sequence ID" value="BAN26438.1"/>
    <property type="molecule type" value="Genomic_DNA"/>
</dbReference>
<dbReference type="PATRIC" id="fig|758793.3.peg.4676"/>
<dbReference type="Gene3D" id="2.20.110.10">
    <property type="entry name" value="Histone H3 K4-specific methyltransferase SET7/9 N-terminal domain"/>
    <property type="match status" value="1"/>
</dbReference>
<protein>
    <submittedName>
        <fullName evidence="2">MORN repeat-containing protein</fullName>
    </submittedName>
</protein>
<reference evidence="2 3" key="1">
    <citation type="journal article" date="2013" name="Genome Announc.">
        <title>Complete Genome Sequence of Burkholderia sp. Strain RPE64, Bacterial Symbiont of the Bean Bug Riptortus pedestris.</title>
        <authorList>
            <person name="Shibata T.F."/>
            <person name="Maeda T."/>
            <person name="Nikoh N."/>
            <person name="Yamaguchi K."/>
            <person name="Oshima K."/>
            <person name="Hattori M."/>
            <person name="Nishiyama T."/>
            <person name="Hasebe M."/>
            <person name="Fukatsu T."/>
            <person name="Kikuchi Y."/>
            <person name="Shigenobu S."/>
        </authorList>
    </citation>
    <scope>NUCLEOTIDE SEQUENCE [LARGE SCALE GENOMIC DNA]</scope>
</reference>